<proteinExistence type="predicted"/>
<dbReference type="AlphaFoldDB" id="A0A9W9KQ11"/>
<evidence type="ECO:0000313" key="2">
    <source>
        <dbReference type="Proteomes" id="UP001149165"/>
    </source>
</evidence>
<sequence length="251" mass="25798">MPTGAPYSVVLLTGTSQRLTLRPAAESLVNLKNFWASVNSPGRLEMNKLSREKRMASALKVAGGDSWAGTAEKVGVEDGAFPACLVRDIDIAAVVGIDKVGVAIAVSVPEAHLEAGNDICDHRQCGSIVTAGLGLSLEATVPARGGSVVIQPGHLIDQIAVVQALVYLFESGLGTWDSPQIDVELAVGNDGLDALEGTPLLKVLIVLGGGDIGSVGAHVEHNGAKQRAVDLVTRVCSAAGSEASGGQHRQD</sequence>
<protein>
    <submittedName>
        <fullName evidence="1">Uncharacterized protein</fullName>
    </submittedName>
</protein>
<reference evidence="1" key="2">
    <citation type="journal article" date="2023" name="IMA Fungus">
        <title>Comparative genomic study of the Penicillium genus elucidates a diverse pangenome and 15 lateral gene transfer events.</title>
        <authorList>
            <person name="Petersen C."/>
            <person name="Sorensen T."/>
            <person name="Nielsen M.R."/>
            <person name="Sondergaard T.E."/>
            <person name="Sorensen J.L."/>
            <person name="Fitzpatrick D.A."/>
            <person name="Frisvad J.C."/>
            <person name="Nielsen K.L."/>
        </authorList>
    </citation>
    <scope>NUCLEOTIDE SEQUENCE</scope>
    <source>
        <strain evidence="1">IBT 30069</strain>
    </source>
</reference>
<dbReference type="Proteomes" id="UP001149165">
    <property type="component" value="Unassembled WGS sequence"/>
</dbReference>
<reference evidence="1" key="1">
    <citation type="submission" date="2022-11" db="EMBL/GenBank/DDBJ databases">
        <authorList>
            <person name="Petersen C."/>
        </authorList>
    </citation>
    <scope>NUCLEOTIDE SEQUENCE</scope>
    <source>
        <strain evidence="1">IBT 30069</strain>
    </source>
</reference>
<keyword evidence="2" id="KW-1185">Reference proteome</keyword>
<dbReference type="EMBL" id="JAPQKH010000002">
    <property type="protein sequence ID" value="KAJ5113593.1"/>
    <property type="molecule type" value="Genomic_DNA"/>
</dbReference>
<gene>
    <name evidence="1" type="ORF">N7456_002127</name>
</gene>
<name>A0A9W9KQ11_9EURO</name>
<comment type="caution">
    <text evidence="1">The sequence shown here is derived from an EMBL/GenBank/DDBJ whole genome shotgun (WGS) entry which is preliminary data.</text>
</comment>
<accession>A0A9W9KQ11</accession>
<organism evidence="1 2">
    <name type="scientific">Penicillium angulare</name>
    <dbReference type="NCBI Taxonomy" id="116970"/>
    <lineage>
        <taxon>Eukaryota</taxon>
        <taxon>Fungi</taxon>
        <taxon>Dikarya</taxon>
        <taxon>Ascomycota</taxon>
        <taxon>Pezizomycotina</taxon>
        <taxon>Eurotiomycetes</taxon>
        <taxon>Eurotiomycetidae</taxon>
        <taxon>Eurotiales</taxon>
        <taxon>Aspergillaceae</taxon>
        <taxon>Penicillium</taxon>
    </lineage>
</organism>
<evidence type="ECO:0000313" key="1">
    <source>
        <dbReference type="EMBL" id="KAJ5113593.1"/>
    </source>
</evidence>
<dbReference type="OrthoDB" id="10409095at2759"/>